<evidence type="ECO:0000313" key="2">
    <source>
        <dbReference type="EMBL" id="MDR7330793.1"/>
    </source>
</evidence>
<gene>
    <name evidence="2" type="ORF">J2S39_002469</name>
</gene>
<keyword evidence="2" id="KW-0378">Hydrolase</keyword>
<name>A0ABU2A2E4_9CORY</name>
<dbReference type="InterPro" id="IPR011055">
    <property type="entry name" value="Dup_hybrid_motif"/>
</dbReference>
<sequence>MLTKAQRQAHGSRRKVVTTQTPKGRLALVAVAAGAASTAGMGGAAAATIAQDTTAPAPEAAAVEYEMTNNSVSLATAAEELAPQVLALAEYKPVPNLDAQLQKAVTAVEETRAAEQAAAEAAAQAEAAAPEQAAAAQAFTAASSTQVVSGASVVKPAEGTFTSGFGPRWGSMHNGIDIANAVGTPILAVMDGTVINSGPASGYGNWIRIQHDDGSISVYGHMVSLNVGVGERVSAGQNIAGMGSEGFSTGSHLHFEIHPGGAGPVDPQSWLANHGIYL</sequence>
<reference evidence="2" key="1">
    <citation type="submission" date="2023-07" db="EMBL/GenBank/DDBJ databases">
        <title>Sequencing the genomes of 1000 actinobacteria strains.</title>
        <authorList>
            <person name="Klenk H.-P."/>
        </authorList>
    </citation>
    <scope>NUCLEOTIDE SEQUENCE</scope>
    <source>
        <strain evidence="2">DSM 107476</strain>
    </source>
</reference>
<dbReference type="Pfam" id="PF01551">
    <property type="entry name" value="Peptidase_M23"/>
    <property type="match status" value="1"/>
</dbReference>
<dbReference type="EMBL" id="JAVDXZ010000001">
    <property type="protein sequence ID" value="MDR7330793.1"/>
    <property type="molecule type" value="Genomic_DNA"/>
</dbReference>
<dbReference type="SUPFAM" id="SSF51261">
    <property type="entry name" value="Duplicated hybrid motif"/>
    <property type="match status" value="1"/>
</dbReference>
<keyword evidence="3" id="KW-1185">Reference proteome</keyword>
<dbReference type="CDD" id="cd12797">
    <property type="entry name" value="M23_peptidase"/>
    <property type="match status" value="1"/>
</dbReference>
<protein>
    <submittedName>
        <fullName evidence="2">Murein DD-endopeptidase MepM/ murein hydrolase activator NlpD</fullName>
    </submittedName>
</protein>
<dbReference type="InterPro" id="IPR050570">
    <property type="entry name" value="Cell_wall_metabolism_enzyme"/>
</dbReference>
<dbReference type="InterPro" id="IPR016047">
    <property type="entry name" value="M23ase_b-sheet_dom"/>
</dbReference>
<feature type="domain" description="M23ase beta-sheet core" evidence="1">
    <location>
        <begin position="172"/>
        <end position="267"/>
    </location>
</feature>
<dbReference type="GO" id="GO:0016787">
    <property type="term" value="F:hydrolase activity"/>
    <property type="evidence" value="ECO:0007669"/>
    <property type="project" value="UniProtKB-KW"/>
</dbReference>
<dbReference type="Gene3D" id="2.70.70.10">
    <property type="entry name" value="Glucose Permease (Domain IIA)"/>
    <property type="match status" value="1"/>
</dbReference>
<dbReference type="PANTHER" id="PTHR21666">
    <property type="entry name" value="PEPTIDASE-RELATED"/>
    <property type="match status" value="1"/>
</dbReference>
<dbReference type="PANTHER" id="PTHR21666:SF270">
    <property type="entry name" value="MUREIN HYDROLASE ACTIVATOR ENVC"/>
    <property type="match status" value="1"/>
</dbReference>
<dbReference type="Proteomes" id="UP001180840">
    <property type="component" value="Unassembled WGS sequence"/>
</dbReference>
<evidence type="ECO:0000259" key="1">
    <source>
        <dbReference type="Pfam" id="PF01551"/>
    </source>
</evidence>
<evidence type="ECO:0000313" key="3">
    <source>
        <dbReference type="Proteomes" id="UP001180840"/>
    </source>
</evidence>
<proteinExistence type="predicted"/>
<accession>A0ABU2A2E4</accession>
<comment type="caution">
    <text evidence="2">The sequence shown here is derived from an EMBL/GenBank/DDBJ whole genome shotgun (WGS) entry which is preliminary data.</text>
</comment>
<dbReference type="RefSeq" id="WP_290196836.1">
    <property type="nucleotide sequence ID" value="NZ_CP047654.1"/>
</dbReference>
<organism evidence="2 3">
    <name type="scientific">Corynebacterium guangdongense</name>
    <dbReference type="NCBI Taxonomy" id="1783348"/>
    <lineage>
        <taxon>Bacteria</taxon>
        <taxon>Bacillati</taxon>
        <taxon>Actinomycetota</taxon>
        <taxon>Actinomycetes</taxon>
        <taxon>Mycobacteriales</taxon>
        <taxon>Corynebacteriaceae</taxon>
        <taxon>Corynebacterium</taxon>
    </lineage>
</organism>